<sequence length="193" mass="22190">MSAQISKDCNRSLIVSEDETKRKTLRLYVDRLDFKSYRAAHKSRLTTRHRKDRLRRTKAHLNWTEDQWRSVAWSDESRFCVEGSKRGKRVLRKEGERYDERNIIPTVKWGGGGAMVWGCFWGGGFGPLEISDTSSVDQETYFILGLQMSRRIKRGILSSKRMVLPVIQVVMLDGGRRPTKSGVLSTGLLKVLI</sequence>
<protein>
    <recommendedName>
        <fullName evidence="3">Transposase Tc1-like domain-containing protein</fullName>
    </recommendedName>
</protein>
<dbReference type="InterPro" id="IPR036397">
    <property type="entry name" value="RNaseH_sf"/>
</dbReference>
<name>A0A9P7CGS3_RHIOR</name>
<evidence type="ECO:0008006" key="3">
    <source>
        <dbReference type="Google" id="ProtNLM"/>
    </source>
</evidence>
<evidence type="ECO:0000313" key="2">
    <source>
        <dbReference type="Proteomes" id="UP000717996"/>
    </source>
</evidence>
<proteinExistence type="predicted"/>
<accession>A0A9P7CGS3</accession>
<gene>
    <name evidence="1" type="ORF">G6F51_001226</name>
</gene>
<reference evidence="1" key="1">
    <citation type="journal article" date="2020" name="Microb. Genom.">
        <title>Genetic diversity of clinical and environmental Mucorales isolates obtained from an investigation of mucormycosis cases among solid organ transplant recipients.</title>
        <authorList>
            <person name="Nguyen M.H."/>
            <person name="Kaul D."/>
            <person name="Muto C."/>
            <person name="Cheng S.J."/>
            <person name="Richter R.A."/>
            <person name="Bruno V.M."/>
            <person name="Liu G."/>
            <person name="Beyhan S."/>
            <person name="Sundermann A.J."/>
            <person name="Mounaud S."/>
            <person name="Pasculle A.W."/>
            <person name="Nierman W.C."/>
            <person name="Driscoll E."/>
            <person name="Cumbie R."/>
            <person name="Clancy C.J."/>
            <person name="Dupont C.L."/>
        </authorList>
    </citation>
    <scope>NUCLEOTIDE SEQUENCE</scope>
    <source>
        <strain evidence="1">GL16</strain>
    </source>
</reference>
<dbReference type="EMBL" id="JAANIT010000087">
    <property type="protein sequence ID" value="KAG1552451.1"/>
    <property type="molecule type" value="Genomic_DNA"/>
</dbReference>
<dbReference type="AlphaFoldDB" id="A0A9P7CGS3"/>
<dbReference type="Proteomes" id="UP000717996">
    <property type="component" value="Unassembled WGS sequence"/>
</dbReference>
<organism evidence="1 2">
    <name type="scientific">Rhizopus oryzae</name>
    <name type="common">Mucormycosis agent</name>
    <name type="synonym">Rhizopus arrhizus var. delemar</name>
    <dbReference type="NCBI Taxonomy" id="64495"/>
    <lineage>
        <taxon>Eukaryota</taxon>
        <taxon>Fungi</taxon>
        <taxon>Fungi incertae sedis</taxon>
        <taxon>Mucoromycota</taxon>
        <taxon>Mucoromycotina</taxon>
        <taxon>Mucoromycetes</taxon>
        <taxon>Mucorales</taxon>
        <taxon>Mucorineae</taxon>
        <taxon>Rhizopodaceae</taxon>
        <taxon>Rhizopus</taxon>
    </lineage>
</organism>
<dbReference type="GO" id="GO:0003676">
    <property type="term" value="F:nucleic acid binding"/>
    <property type="evidence" value="ECO:0007669"/>
    <property type="project" value="InterPro"/>
</dbReference>
<dbReference type="Gene3D" id="3.30.420.10">
    <property type="entry name" value="Ribonuclease H-like superfamily/Ribonuclease H"/>
    <property type="match status" value="1"/>
</dbReference>
<evidence type="ECO:0000313" key="1">
    <source>
        <dbReference type="EMBL" id="KAG1552451.1"/>
    </source>
</evidence>
<comment type="caution">
    <text evidence="1">The sequence shown here is derived from an EMBL/GenBank/DDBJ whole genome shotgun (WGS) entry which is preliminary data.</text>
</comment>